<accession>A0A979FK60</accession>
<dbReference type="Gene3D" id="3.40.50.300">
    <property type="entry name" value="P-loop containing nucleotide triphosphate hydrolases"/>
    <property type="match status" value="1"/>
</dbReference>
<dbReference type="PROSITE" id="PS50837">
    <property type="entry name" value="NACHT"/>
    <property type="match status" value="1"/>
</dbReference>
<proteinExistence type="predicted"/>
<gene>
    <name evidence="3" type="primary">LOC125177931</name>
</gene>
<dbReference type="AlphaFoldDB" id="A0A979FK60"/>
<dbReference type="KEGG" id="hazt:125177931"/>
<dbReference type="OrthoDB" id="6348146at2759"/>
<dbReference type="PANTHER" id="PTHR46844:SF1">
    <property type="entry name" value="SLR5058 PROTEIN"/>
    <property type="match status" value="1"/>
</dbReference>
<dbReference type="SUPFAM" id="SSF52540">
    <property type="entry name" value="P-loop containing nucleoside triphosphate hydrolases"/>
    <property type="match status" value="1"/>
</dbReference>
<keyword evidence="2" id="KW-1185">Reference proteome</keyword>
<reference evidence="3" key="1">
    <citation type="submission" date="2025-08" db="UniProtKB">
        <authorList>
            <consortium name="RefSeq"/>
        </authorList>
    </citation>
    <scope>IDENTIFICATION</scope>
    <source>
        <tissue evidence="3">Whole organism</tissue>
    </source>
</reference>
<dbReference type="GeneID" id="125177931"/>
<organism evidence="2 3">
    <name type="scientific">Hyalella azteca</name>
    <name type="common">Amphipod</name>
    <dbReference type="NCBI Taxonomy" id="294128"/>
    <lineage>
        <taxon>Eukaryota</taxon>
        <taxon>Metazoa</taxon>
        <taxon>Ecdysozoa</taxon>
        <taxon>Arthropoda</taxon>
        <taxon>Crustacea</taxon>
        <taxon>Multicrustacea</taxon>
        <taxon>Malacostraca</taxon>
        <taxon>Eumalacostraca</taxon>
        <taxon>Peracarida</taxon>
        <taxon>Amphipoda</taxon>
        <taxon>Senticaudata</taxon>
        <taxon>Talitrida</taxon>
        <taxon>Talitroidea</taxon>
        <taxon>Hyalellidae</taxon>
        <taxon>Hyalella</taxon>
    </lineage>
</organism>
<dbReference type="InterPro" id="IPR007111">
    <property type="entry name" value="NACHT_NTPase"/>
</dbReference>
<evidence type="ECO:0000313" key="3">
    <source>
        <dbReference type="RefSeq" id="XP_047736615.1"/>
    </source>
</evidence>
<sequence>MAVRRGSPVAKVFAAVFEALSGRGSTTLNEYCSNYLGSDYLKCFSKKEREKLVPNTLQDYDITMLYKLLQKCCGLSTDTNFWVHPGNSIENMLYRLKEQRNFFGHEAVKLLKTELDSRLTEIREISDDVCNKAGVDPVTKNELLAELDNISVSTSLQAEFTDRNAQMKAFREDIQDSILVNAVAELKERYSKMRVLSPITWFVSDKLKSITIDKVFTKLTMSRNNTSVDIGKVLVVKDEHGSDYSTVVITGIAGSGKTSLCRFLIYSWSGQTGEVEELDEWNLLMFIQCRYVKSNGFAAFIKEDLLKKSFYLIPETEVIEMLQKFKPLFVIDGYDEADYEVQNLVLEIHYKFPSAKILITSRPHVYANLAAKLVHNHACPHLISLKIMGFETSCIREYSHKLFSVLNSASMGDAFLDYILQRNKLQSIINLPLTLALLILLWIDDRSQIDEVSSESQIHLKIIEMMKRRLLTRLGDMSSAVSTRHNELEANIDFWLHLLGKVALEGIAKNTLFLDERNMNFLKIKCKKLSLKFDVEDAMSSILQCDTSITLSSCEKI</sequence>
<name>A0A979FK60_HYAAZ</name>
<feature type="domain" description="NACHT" evidence="1">
    <location>
        <begin position="245"/>
        <end position="363"/>
    </location>
</feature>
<dbReference type="Proteomes" id="UP000694843">
    <property type="component" value="Unplaced"/>
</dbReference>
<dbReference type="PANTHER" id="PTHR46844">
    <property type="entry name" value="SLR5058 PROTEIN"/>
    <property type="match status" value="1"/>
</dbReference>
<dbReference type="InterPro" id="IPR027417">
    <property type="entry name" value="P-loop_NTPase"/>
</dbReference>
<dbReference type="Pfam" id="PF05729">
    <property type="entry name" value="NACHT"/>
    <property type="match status" value="1"/>
</dbReference>
<dbReference type="CDD" id="cd00882">
    <property type="entry name" value="Ras_like_GTPase"/>
    <property type="match status" value="1"/>
</dbReference>
<evidence type="ECO:0000259" key="1">
    <source>
        <dbReference type="PROSITE" id="PS50837"/>
    </source>
</evidence>
<evidence type="ECO:0000313" key="2">
    <source>
        <dbReference type="Proteomes" id="UP000694843"/>
    </source>
</evidence>
<dbReference type="RefSeq" id="XP_047736615.1">
    <property type="nucleotide sequence ID" value="XM_047880659.1"/>
</dbReference>
<protein>
    <submittedName>
        <fullName evidence="3">Uncharacterized protein LOC125177931</fullName>
    </submittedName>
</protein>